<dbReference type="Proteomes" id="UP001162135">
    <property type="component" value="Unassembled WGS sequence"/>
</dbReference>
<feature type="transmembrane region" description="Helical" evidence="3">
    <location>
        <begin position="183"/>
        <end position="203"/>
    </location>
</feature>
<keyword evidence="3" id="KW-0812">Transmembrane</keyword>
<dbReference type="RefSeq" id="WP_110715142.1">
    <property type="nucleotide sequence ID" value="NZ_PGFS01000001.1"/>
</dbReference>
<reference evidence="5" key="2">
    <citation type="submission" date="2017-11" db="EMBL/GenBank/DDBJ databases">
        <authorList>
            <person name="Das S.K."/>
        </authorList>
    </citation>
    <scope>NUCLEOTIDE SEQUENCE</scope>
    <source>
        <strain evidence="5">S4-41</strain>
    </source>
</reference>
<comment type="caution">
    <text evidence="5">The sequence shown here is derived from an EMBL/GenBank/DDBJ whole genome shotgun (WGS) entry which is preliminary data.</text>
</comment>
<evidence type="ECO:0000256" key="1">
    <source>
        <dbReference type="ARBA" id="ARBA00012528"/>
    </source>
</evidence>
<proteinExistence type="predicted"/>
<dbReference type="PANTHER" id="PTHR45138">
    <property type="entry name" value="REGULATORY COMPONENTS OF SENSORY TRANSDUCTION SYSTEM"/>
    <property type="match status" value="1"/>
</dbReference>
<feature type="transmembrane region" description="Helical" evidence="3">
    <location>
        <begin position="6"/>
        <end position="24"/>
    </location>
</feature>
<evidence type="ECO:0000313" key="6">
    <source>
        <dbReference type="Proteomes" id="UP001162135"/>
    </source>
</evidence>
<dbReference type="Gene3D" id="3.30.70.270">
    <property type="match status" value="1"/>
</dbReference>
<evidence type="ECO:0000256" key="2">
    <source>
        <dbReference type="ARBA" id="ARBA00034247"/>
    </source>
</evidence>
<dbReference type="PANTHER" id="PTHR45138:SF9">
    <property type="entry name" value="DIGUANYLATE CYCLASE DGCM-RELATED"/>
    <property type="match status" value="1"/>
</dbReference>
<reference evidence="5" key="1">
    <citation type="journal article" date="2015" name="Antonie Van Leeuwenhoek">
        <title>Comparative 16S rRNA signatures and multilocus sequence analysis for the genus Salinicola and description of Salinicola acroporae sp. nov., isolated from coral Acropora digitifera.</title>
        <authorList>
            <person name="Lepcha R.T."/>
            <person name="Poddar A."/>
            <person name="Schumann P."/>
            <person name="Das S.K."/>
        </authorList>
    </citation>
    <scope>NUCLEOTIDE SEQUENCE</scope>
    <source>
        <strain evidence="5">S4-41</strain>
    </source>
</reference>
<accession>A0ABT6I0R9</accession>
<feature type="transmembrane region" description="Helical" evidence="3">
    <location>
        <begin position="60"/>
        <end position="80"/>
    </location>
</feature>
<feature type="transmembrane region" description="Helical" evidence="3">
    <location>
        <begin position="150"/>
        <end position="171"/>
    </location>
</feature>
<protein>
    <recommendedName>
        <fullName evidence="1">diguanylate cyclase</fullName>
        <ecNumber evidence="1">2.7.7.65</ecNumber>
    </recommendedName>
</protein>
<feature type="transmembrane region" description="Helical" evidence="3">
    <location>
        <begin position="116"/>
        <end position="138"/>
    </location>
</feature>
<dbReference type="PROSITE" id="PS50887">
    <property type="entry name" value="GGDEF"/>
    <property type="match status" value="1"/>
</dbReference>
<sequence>MAFDPATILTLTIAISAAAALYLLMEWRGARDVSLLFWSTGFASITLGCSLALLRGSGHFFIGVWFANGLLVFAHWMFLLGVTRFVERRLSTWWWLVVAVWCALLLLPDGQAPSKLYLIVNSLLVAIVSLRASLLLRLEADVATLGTRQLHYTLLVHGAFYLSKVGLALVPGTLIDLVVYQGAVIRISLVEGVMAILLIALSMTGTVRYRRERQIEQLAERDPLTALFNRRAFEARTPRFLNHASSKRPGALLLIDVDNFKLVNDLHGHAAGDRLLITLSDLIREALPEEALAARLGGDEFAIMLHDVMPKDIRQLSETLRARFHETAAQNFDTPDAVTLSVGATYFEQPPGDLESLIGHGDVALYDVKRSGRNGTRILELTEHSRA</sequence>
<dbReference type="InterPro" id="IPR029787">
    <property type="entry name" value="Nucleotide_cyclase"/>
</dbReference>
<name>A0ABT6I0R9_9GAMM</name>
<dbReference type="NCBIfam" id="TIGR00254">
    <property type="entry name" value="GGDEF"/>
    <property type="match status" value="1"/>
</dbReference>
<dbReference type="Pfam" id="PF00990">
    <property type="entry name" value="GGDEF"/>
    <property type="match status" value="1"/>
</dbReference>
<dbReference type="InterPro" id="IPR050469">
    <property type="entry name" value="Diguanylate_Cyclase"/>
</dbReference>
<keyword evidence="6" id="KW-1185">Reference proteome</keyword>
<dbReference type="SUPFAM" id="SSF55073">
    <property type="entry name" value="Nucleotide cyclase"/>
    <property type="match status" value="1"/>
</dbReference>
<feature type="transmembrane region" description="Helical" evidence="3">
    <location>
        <begin position="92"/>
        <end position="110"/>
    </location>
</feature>
<dbReference type="EC" id="2.7.7.65" evidence="1"/>
<evidence type="ECO:0000259" key="4">
    <source>
        <dbReference type="PROSITE" id="PS50887"/>
    </source>
</evidence>
<keyword evidence="3" id="KW-0472">Membrane</keyword>
<feature type="transmembrane region" description="Helical" evidence="3">
    <location>
        <begin position="36"/>
        <end position="54"/>
    </location>
</feature>
<evidence type="ECO:0000313" key="5">
    <source>
        <dbReference type="EMBL" id="MDH4571262.1"/>
    </source>
</evidence>
<comment type="catalytic activity">
    <reaction evidence="2">
        <text>2 GTP = 3',3'-c-di-GMP + 2 diphosphate</text>
        <dbReference type="Rhea" id="RHEA:24898"/>
        <dbReference type="ChEBI" id="CHEBI:33019"/>
        <dbReference type="ChEBI" id="CHEBI:37565"/>
        <dbReference type="ChEBI" id="CHEBI:58805"/>
        <dbReference type="EC" id="2.7.7.65"/>
    </reaction>
</comment>
<gene>
    <name evidence="5" type="ORF">CUR86_01510</name>
</gene>
<dbReference type="InterPro" id="IPR000160">
    <property type="entry name" value="GGDEF_dom"/>
</dbReference>
<dbReference type="CDD" id="cd01949">
    <property type="entry name" value="GGDEF"/>
    <property type="match status" value="1"/>
</dbReference>
<dbReference type="InterPro" id="IPR043128">
    <property type="entry name" value="Rev_trsase/Diguanyl_cyclase"/>
</dbReference>
<evidence type="ECO:0000256" key="3">
    <source>
        <dbReference type="SAM" id="Phobius"/>
    </source>
</evidence>
<keyword evidence="3" id="KW-1133">Transmembrane helix</keyword>
<dbReference type="SMART" id="SM00267">
    <property type="entry name" value="GGDEF"/>
    <property type="match status" value="1"/>
</dbReference>
<organism evidence="5 6">
    <name type="scientific">Salinicola acroporae</name>
    <dbReference type="NCBI Taxonomy" id="1541440"/>
    <lineage>
        <taxon>Bacteria</taxon>
        <taxon>Pseudomonadati</taxon>
        <taxon>Pseudomonadota</taxon>
        <taxon>Gammaproteobacteria</taxon>
        <taxon>Oceanospirillales</taxon>
        <taxon>Halomonadaceae</taxon>
        <taxon>Salinicola</taxon>
    </lineage>
</organism>
<feature type="domain" description="GGDEF" evidence="4">
    <location>
        <begin position="248"/>
        <end position="381"/>
    </location>
</feature>
<dbReference type="EMBL" id="PGFS01000001">
    <property type="protein sequence ID" value="MDH4571262.1"/>
    <property type="molecule type" value="Genomic_DNA"/>
</dbReference>